<dbReference type="EMBL" id="CAUYUJ010004658">
    <property type="protein sequence ID" value="CAK0810438.1"/>
    <property type="molecule type" value="Genomic_DNA"/>
</dbReference>
<feature type="region of interest" description="Disordered" evidence="1">
    <location>
        <begin position="151"/>
        <end position="223"/>
    </location>
</feature>
<dbReference type="Proteomes" id="UP001189429">
    <property type="component" value="Unassembled WGS sequence"/>
</dbReference>
<feature type="compositionally biased region" description="Low complexity" evidence="1">
    <location>
        <begin position="256"/>
        <end position="268"/>
    </location>
</feature>
<dbReference type="SMART" id="SM00213">
    <property type="entry name" value="UBQ"/>
    <property type="match status" value="1"/>
</dbReference>
<keyword evidence="4" id="KW-1185">Reference proteome</keyword>
<feature type="non-terminal residue" evidence="3">
    <location>
        <position position="1"/>
    </location>
</feature>
<feature type="region of interest" description="Disordered" evidence="1">
    <location>
        <begin position="24"/>
        <end position="52"/>
    </location>
</feature>
<accession>A0ABN9QZ37</accession>
<feature type="compositionally biased region" description="Low complexity" evidence="1">
    <location>
        <begin position="151"/>
        <end position="160"/>
    </location>
</feature>
<evidence type="ECO:0000313" key="3">
    <source>
        <dbReference type="EMBL" id="CAK0810438.1"/>
    </source>
</evidence>
<evidence type="ECO:0000256" key="1">
    <source>
        <dbReference type="SAM" id="MobiDB-lite"/>
    </source>
</evidence>
<dbReference type="SUPFAM" id="SSF54236">
    <property type="entry name" value="Ubiquitin-like"/>
    <property type="match status" value="1"/>
</dbReference>
<dbReference type="InterPro" id="IPR000626">
    <property type="entry name" value="Ubiquitin-like_dom"/>
</dbReference>
<evidence type="ECO:0000259" key="2">
    <source>
        <dbReference type="PROSITE" id="PS50053"/>
    </source>
</evidence>
<reference evidence="3" key="1">
    <citation type="submission" date="2023-10" db="EMBL/GenBank/DDBJ databases">
        <authorList>
            <person name="Chen Y."/>
            <person name="Shah S."/>
            <person name="Dougan E. K."/>
            <person name="Thang M."/>
            <person name="Chan C."/>
        </authorList>
    </citation>
    <scope>NUCLEOTIDE SEQUENCE [LARGE SCALE GENOMIC DNA]</scope>
</reference>
<feature type="region of interest" description="Disordered" evidence="1">
    <location>
        <begin position="253"/>
        <end position="285"/>
    </location>
</feature>
<sequence>RSYPFTIAPERELVRRSLEKNCCSAREEHSDGSPQQHGSQQRHHDSRAIPDPTCATAMRSGTHHRGRLNPGDMEVFVTTPKGTLTFSIWSSTTVGHIRALIRGRRGTHLAKQRLIFAGKQLQDGDMVSDYGIQKGSTLDLVSRLRGGMPAAAEAASAASSPQATDRDRPEQEGHARPGGASAAPAAAQATLPATPERLTTRARPADADGAPPEHRGDGTRDSRLAEVLLPVPPRAGASSTSWRLLQRLATPAIPDGPAARARPAGAAASVDEAEPHPNGAARPVPLLPPARLAELSLGSSSAAAPGGAALVASLFDIARSGSDEQPAAQRQEPPRSSRRPPGRATAPAVQWWFDGLRTTVASIRRAGAVRPDFTWSSLTNPLIWGTVHEDDFQILVHQCREMDMGTDGVRRVRAWWNQRGVDNLVSAHRVLCALAALHGPWATYQGERRPVRAPDHPGAYIPDVLQEIVMAEARAGDLAMMEAFHPASDLRREVLAIDSDSDEDALNDAELRQLPPEMQVQEPNPAAARARSQMLTDASVDNARAAEITRLLSGEAGEAPLLARGTTDIASWLAQAIWVTLPCHLSQQLLPALVRSATNAQPFRDLAEWFAEQGCFTPAGLARMLSAVSRIQVEPYDPLCPGQIAELLQTTYLDLDLFTALSAGQTALRRHQASTSEEAGTSLARGNEHCTVCLEPFGDGDGTRWPGRGHRVHAASQ</sequence>
<dbReference type="PANTHER" id="PTHR10666">
    <property type="entry name" value="UBIQUITIN"/>
    <property type="match status" value="1"/>
</dbReference>
<dbReference type="Gene3D" id="3.10.20.90">
    <property type="entry name" value="Phosphatidylinositol 3-kinase Catalytic Subunit, Chain A, domain 1"/>
    <property type="match status" value="1"/>
</dbReference>
<evidence type="ECO:0000313" key="4">
    <source>
        <dbReference type="Proteomes" id="UP001189429"/>
    </source>
</evidence>
<organism evidence="3 4">
    <name type="scientific">Prorocentrum cordatum</name>
    <dbReference type="NCBI Taxonomy" id="2364126"/>
    <lineage>
        <taxon>Eukaryota</taxon>
        <taxon>Sar</taxon>
        <taxon>Alveolata</taxon>
        <taxon>Dinophyceae</taxon>
        <taxon>Prorocentrales</taxon>
        <taxon>Prorocentraceae</taxon>
        <taxon>Prorocentrum</taxon>
    </lineage>
</organism>
<gene>
    <name evidence="3" type="ORF">PCOR1329_LOCUS15401</name>
</gene>
<feature type="compositionally biased region" description="Low complexity" evidence="1">
    <location>
        <begin position="177"/>
        <end position="195"/>
    </location>
</feature>
<protein>
    <recommendedName>
        <fullName evidence="2">Ubiquitin-like domain-containing protein</fullName>
    </recommendedName>
</protein>
<proteinExistence type="predicted"/>
<feature type="compositionally biased region" description="Basic and acidic residues" evidence="1">
    <location>
        <begin position="203"/>
        <end position="223"/>
    </location>
</feature>
<feature type="region of interest" description="Disordered" evidence="1">
    <location>
        <begin position="322"/>
        <end position="344"/>
    </location>
</feature>
<dbReference type="InterPro" id="IPR029071">
    <property type="entry name" value="Ubiquitin-like_domsf"/>
</dbReference>
<dbReference type="InterPro" id="IPR050158">
    <property type="entry name" value="Ubiquitin_ubiquitin-like"/>
</dbReference>
<dbReference type="PRINTS" id="PR00348">
    <property type="entry name" value="UBIQUITIN"/>
</dbReference>
<comment type="caution">
    <text evidence="3">The sequence shown here is derived from an EMBL/GenBank/DDBJ whole genome shotgun (WGS) entry which is preliminary data.</text>
</comment>
<feature type="compositionally biased region" description="Basic and acidic residues" evidence="1">
    <location>
        <begin position="164"/>
        <end position="175"/>
    </location>
</feature>
<feature type="domain" description="Ubiquitin-like" evidence="2">
    <location>
        <begin position="73"/>
        <end position="147"/>
    </location>
</feature>
<dbReference type="PROSITE" id="PS50053">
    <property type="entry name" value="UBIQUITIN_2"/>
    <property type="match status" value="1"/>
</dbReference>
<feature type="non-terminal residue" evidence="3">
    <location>
        <position position="717"/>
    </location>
</feature>
<dbReference type="InterPro" id="IPR019956">
    <property type="entry name" value="Ubiquitin_dom"/>
</dbReference>
<dbReference type="Pfam" id="PF00240">
    <property type="entry name" value="ubiquitin"/>
    <property type="match status" value="1"/>
</dbReference>
<name>A0ABN9QZ37_9DINO</name>